<dbReference type="InterPro" id="IPR025110">
    <property type="entry name" value="AMP-bd_C"/>
</dbReference>
<evidence type="ECO:0000313" key="7">
    <source>
        <dbReference type="EMBL" id="MCL2895831.1"/>
    </source>
</evidence>
<dbReference type="Pfam" id="PF00668">
    <property type="entry name" value="Condensation"/>
    <property type="match status" value="1"/>
</dbReference>
<evidence type="ECO:0000256" key="4">
    <source>
        <dbReference type="ARBA" id="ARBA00022553"/>
    </source>
</evidence>
<proteinExistence type="predicted"/>
<dbReference type="Pfam" id="PF00501">
    <property type="entry name" value="AMP-binding"/>
    <property type="match status" value="1"/>
</dbReference>
<dbReference type="InterPro" id="IPR036736">
    <property type="entry name" value="ACP-like_sf"/>
</dbReference>
<evidence type="ECO:0000256" key="3">
    <source>
        <dbReference type="ARBA" id="ARBA00022450"/>
    </source>
</evidence>
<evidence type="ECO:0000256" key="2">
    <source>
        <dbReference type="ARBA" id="ARBA00004924"/>
    </source>
</evidence>
<dbReference type="InterPro" id="IPR009081">
    <property type="entry name" value="PP-bd_ACP"/>
</dbReference>
<keyword evidence="5" id="KW-0436">Ligase</keyword>
<dbReference type="InterPro" id="IPR000873">
    <property type="entry name" value="AMP-dep_synth/lig_dom"/>
</dbReference>
<evidence type="ECO:0000313" key="8">
    <source>
        <dbReference type="Proteomes" id="UP001203069"/>
    </source>
</evidence>
<dbReference type="InterPro" id="IPR042099">
    <property type="entry name" value="ANL_N_sf"/>
</dbReference>
<dbReference type="SUPFAM" id="SSF47336">
    <property type="entry name" value="ACP-like"/>
    <property type="match status" value="2"/>
</dbReference>
<dbReference type="PANTHER" id="PTHR45527">
    <property type="entry name" value="NONRIBOSOMAL PEPTIDE SYNTHETASE"/>
    <property type="match status" value="1"/>
</dbReference>
<dbReference type="Gene3D" id="3.30.559.10">
    <property type="entry name" value="Chloramphenicol acetyltransferase-like domain"/>
    <property type="match status" value="1"/>
</dbReference>
<dbReference type="InterPro" id="IPR006162">
    <property type="entry name" value="Ppantetheine_attach_site"/>
</dbReference>
<dbReference type="Pfam" id="PF13193">
    <property type="entry name" value="AMP-binding_C"/>
    <property type="match status" value="1"/>
</dbReference>
<dbReference type="Gene3D" id="1.10.1200.10">
    <property type="entry name" value="ACP-like"/>
    <property type="match status" value="2"/>
</dbReference>
<accession>A0ABT0N168</accession>
<name>A0ABT0N168_9GAMM</name>
<dbReference type="SMART" id="SM00823">
    <property type="entry name" value="PKS_PP"/>
    <property type="match status" value="1"/>
</dbReference>
<keyword evidence="3" id="KW-0596">Phosphopantetheine</keyword>
<organism evidence="7 8">
    <name type="scientific">Brenneria tiliae</name>
    <dbReference type="NCBI Taxonomy" id="2914984"/>
    <lineage>
        <taxon>Bacteria</taxon>
        <taxon>Pseudomonadati</taxon>
        <taxon>Pseudomonadota</taxon>
        <taxon>Gammaproteobacteria</taxon>
        <taxon>Enterobacterales</taxon>
        <taxon>Pectobacteriaceae</taxon>
        <taxon>Brenneria</taxon>
    </lineage>
</organism>
<dbReference type="EMBL" id="JAKPBZ010000116">
    <property type="protein sequence ID" value="MCL2895831.1"/>
    <property type="molecule type" value="Genomic_DNA"/>
</dbReference>
<sequence length="1131" mass="127663">MNYCDFKSQLLMHVSALTGMAQNELPLNLSLFELGMDSIGLMRTVNLMRKHGFPCTFESLKNQPTLAQWLALTETNGNSSSETVIPDVSFEHSSELTPMQQAYWLGRQDDQPLGGVSCQVYIELQGNDINAARLSTACKQLVSRHPMLRARFTAQGEQYIALTASPEPLRVHDWRDLTSRQVEQQLQQLREHFSHYRADVEHGAALKVQLVQLPDHQSRLHFNLDLLVADVLSISLILRDLAAFYHGEGDKLPALNIHFFQYQQIMQQQAAEQRHTAQAYWQQRLAVLPGGPQLPLAQQPERLSKPRFMRRQYLLKNNQLARLQQRTQQHGITLSTLFLTLYCEVLVRWSATTHFLINVPLFNRRELESSVQHMVADFTTLLLLEVDFRQPATFDCRLQAIQRQLHRDIDHADYSGVEVLRDMARLDGESLRTSPVVFACNLVDLFIPPEAERAFGTLYWMISQTPQVWIDHQSYPTKDGLLLNWDSVDALFPPGMMDDMFSTWNDMLLRVIEQPWDQQLTPTLPAHMLAIREQVNATAVSREPAVLHQAFFRQAELNPSATALITQRQAIRYRELADQALVIAGQLQHMGVSPQQVVAINLPRGIEQIAAVLGVLAAGAVWLPLSIRHPLARRAAICQQAGAVCVIGLQRETWPDATRQLLVHETSPVPALTTPKPVIPTQLAYIIYTSGSSGAPKGVAISHRAAWNTINALNHRFAIGPEDRVLALSGLEFDLSVYDLFGLLAVGGSLVLITEEQRRDPDAWIAMAQYGKVTLWNSVPSLLEMLLLTETEQPLLPYLRLAWVSGDRVAPDLAARLRQRVNHPLRVIAMGGATEAAIWSNSFEITEDFNPHTVVPYGYPLENQCFRVMDAQQRDCPDWVPGELWIGGSGLAQGYYGALELTERQFVMHEGGRWYRTGDRGYYQSNGLLQFIGRQDQQVKIDGYRIELAEIESALQCLPGVKSAICLVGKRQNAHCIEAVLNGVQPLNNDRILEQLAEKLPPYMLPQRIFLIEAFPLTSNGKIDRCALTEWLHRQLVPFDKQHDPTESQLTERLRTLWLEVLGQQNIGANQSFFQLGGNSLQAVRLVNRINQVFGLQLTMRHFLRHSTLSALSSSIEKNHPHLMAAEEGSL</sequence>
<dbReference type="PROSITE" id="PS50075">
    <property type="entry name" value="CARRIER"/>
    <property type="match status" value="1"/>
</dbReference>
<dbReference type="Gene3D" id="3.30.559.30">
    <property type="entry name" value="Nonribosomal peptide synthetase, condensation domain"/>
    <property type="match status" value="1"/>
</dbReference>
<feature type="domain" description="Carrier" evidence="6">
    <location>
        <begin position="1045"/>
        <end position="1120"/>
    </location>
</feature>
<dbReference type="InterPro" id="IPR020845">
    <property type="entry name" value="AMP-binding_CS"/>
</dbReference>
<dbReference type="InterPro" id="IPR045851">
    <property type="entry name" value="AMP-bd_C_sf"/>
</dbReference>
<dbReference type="InterPro" id="IPR020806">
    <property type="entry name" value="PKS_PP-bd"/>
</dbReference>
<gene>
    <name evidence="7" type="ORF">MFP26_24450</name>
</gene>
<dbReference type="Gene3D" id="3.40.50.12780">
    <property type="entry name" value="N-terminal domain of ligase-like"/>
    <property type="match status" value="1"/>
</dbReference>
<keyword evidence="8" id="KW-1185">Reference proteome</keyword>
<dbReference type="Gene3D" id="3.30.300.30">
    <property type="match status" value="1"/>
</dbReference>
<evidence type="ECO:0000256" key="1">
    <source>
        <dbReference type="ARBA" id="ARBA00001957"/>
    </source>
</evidence>
<dbReference type="PANTHER" id="PTHR45527:SF10">
    <property type="entry name" value="PYOCHELIN SYNTHASE PCHF"/>
    <property type="match status" value="1"/>
</dbReference>
<dbReference type="PROSITE" id="PS00455">
    <property type="entry name" value="AMP_BINDING"/>
    <property type="match status" value="1"/>
</dbReference>
<comment type="pathway">
    <text evidence="2">Siderophore biosynthesis.</text>
</comment>
<dbReference type="InterPro" id="IPR010071">
    <property type="entry name" value="AA_adenyl_dom"/>
</dbReference>
<protein>
    <submittedName>
        <fullName evidence="7">Amino acid adenylation domain-containing protein</fullName>
    </submittedName>
</protein>
<reference evidence="7 8" key="1">
    <citation type="submission" date="2022-02" db="EMBL/GenBank/DDBJ databases">
        <title>Description of Brenneria tiliae sp. nov. isolated from symptomatic Tilia x moltkei and Tilia x europaea trees in the UK.</title>
        <authorList>
            <person name="Kile H."/>
        </authorList>
    </citation>
    <scope>NUCLEOTIDE SEQUENCE [LARGE SCALE GENOMIC DNA]</scope>
    <source>
        <strain evidence="7 8">MC1SB4.1</strain>
    </source>
</reference>
<evidence type="ECO:0000259" key="6">
    <source>
        <dbReference type="PROSITE" id="PS50075"/>
    </source>
</evidence>
<dbReference type="PROSITE" id="PS00012">
    <property type="entry name" value="PHOSPHOPANTETHEINE"/>
    <property type="match status" value="2"/>
</dbReference>
<dbReference type="Proteomes" id="UP001203069">
    <property type="component" value="Unassembled WGS sequence"/>
</dbReference>
<dbReference type="SUPFAM" id="SSF56801">
    <property type="entry name" value="Acetyl-CoA synthetase-like"/>
    <property type="match status" value="1"/>
</dbReference>
<dbReference type="RefSeq" id="WP_249246658.1">
    <property type="nucleotide sequence ID" value="NZ_JAKPBZ010000116.1"/>
</dbReference>
<dbReference type="Pfam" id="PF00550">
    <property type="entry name" value="PP-binding"/>
    <property type="match status" value="2"/>
</dbReference>
<keyword evidence="4" id="KW-0597">Phosphoprotein</keyword>
<dbReference type="SUPFAM" id="SSF52777">
    <property type="entry name" value="CoA-dependent acyltransferases"/>
    <property type="match status" value="2"/>
</dbReference>
<dbReference type="InterPro" id="IPR057737">
    <property type="entry name" value="Condensation_MtbB-like"/>
</dbReference>
<dbReference type="CDD" id="cd19535">
    <property type="entry name" value="Cyc_NRPS"/>
    <property type="match status" value="1"/>
</dbReference>
<comment type="caution">
    <text evidence="7">The sequence shown here is derived from an EMBL/GenBank/DDBJ whole genome shotgun (WGS) entry which is preliminary data.</text>
</comment>
<dbReference type="NCBIfam" id="TIGR01733">
    <property type="entry name" value="AA-adenyl-dom"/>
    <property type="match status" value="1"/>
</dbReference>
<comment type="cofactor">
    <cofactor evidence="1">
        <name>pantetheine 4'-phosphate</name>
        <dbReference type="ChEBI" id="CHEBI:47942"/>
    </cofactor>
</comment>
<dbReference type="InterPro" id="IPR001242">
    <property type="entry name" value="Condensation_dom"/>
</dbReference>
<dbReference type="InterPro" id="IPR023213">
    <property type="entry name" value="CAT-like_dom_sf"/>
</dbReference>
<evidence type="ECO:0000256" key="5">
    <source>
        <dbReference type="ARBA" id="ARBA00022598"/>
    </source>
</evidence>